<dbReference type="PANTHER" id="PTHR33067">
    <property type="entry name" value="RNA-DIRECTED DNA POLYMERASE-RELATED"/>
    <property type="match status" value="1"/>
</dbReference>
<evidence type="ECO:0000313" key="1">
    <source>
        <dbReference type="EMBL" id="GEU64791.1"/>
    </source>
</evidence>
<keyword evidence="1" id="KW-0548">Nucleotidyltransferase</keyword>
<gene>
    <name evidence="1" type="ORF">Tci_036769</name>
</gene>
<accession>A0A6L2LSK4</accession>
<dbReference type="InterPro" id="IPR021109">
    <property type="entry name" value="Peptidase_aspartic_dom_sf"/>
</dbReference>
<sequence>MYFTKQLVVSKVSTTTSSPSPSLDVTALIEIVKELVLMNKATQQATMKAIEETCVIYGGLHPYDECLGVGGNTFDACATRQSPSGSRSLPSNTIANPRGDVKAITTRSGVAYEGPLIPPTSSSLPKKMEREPDVTRDKSLFSNKEKLFELVNTSLTENCSAVLLKQLLETLRDPGRFLIPCDFYGLESCMVLADLGACIKLMPLYVWKKLYLPDLTPTCMTLELAIRSIAYPAGIAEDVFVQVGKFIFPADFVVIDYDVDPRVPLILGRPFLRMARALVEELADELAPLDPFPSRNKDENFDFETDLRKIEYLLNQDPSTESNIEIFDPILKKFTDEPALDYLPPPGDDDDDPFDLNFDNDEWKRILYGDCYKEIDSEKDQNKDFKMKLLVVEDHIVELNDLLTQLLNNDSTLLK</sequence>
<protein>
    <submittedName>
        <fullName evidence="1">Reverse transcriptase domain-containing protein</fullName>
    </submittedName>
</protein>
<organism evidence="1">
    <name type="scientific">Tanacetum cinerariifolium</name>
    <name type="common">Dalmatian daisy</name>
    <name type="synonym">Chrysanthemum cinerariifolium</name>
    <dbReference type="NCBI Taxonomy" id="118510"/>
    <lineage>
        <taxon>Eukaryota</taxon>
        <taxon>Viridiplantae</taxon>
        <taxon>Streptophyta</taxon>
        <taxon>Embryophyta</taxon>
        <taxon>Tracheophyta</taxon>
        <taxon>Spermatophyta</taxon>
        <taxon>Magnoliopsida</taxon>
        <taxon>eudicotyledons</taxon>
        <taxon>Gunneridae</taxon>
        <taxon>Pentapetalae</taxon>
        <taxon>asterids</taxon>
        <taxon>campanulids</taxon>
        <taxon>Asterales</taxon>
        <taxon>Asteraceae</taxon>
        <taxon>Asteroideae</taxon>
        <taxon>Anthemideae</taxon>
        <taxon>Anthemidinae</taxon>
        <taxon>Tanacetum</taxon>
    </lineage>
</organism>
<dbReference type="GO" id="GO:0003964">
    <property type="term" value="F:RNA-directed DNA polymerase activity"/>
    <property type="evidence" value="ECO:0007669"/>
    <property type="project" value="UniProtKB-KW"/>
</dbReference>
<dbReference type="EMBL" id="BKCJ010005081">
    <property type="protein sequence ID" value="GEU64791.1"/>
    <property type="molecule type" value="Genomic_DNA"/>
</dbReference>
<name>A0A6L2LSK4_TANCI</name>
<keyword evidence="1" id="KW-0695">RNA-directed DNA polymerase</keyword>
<proteinExistence type="predicted"/>
<reference evidence="1" key="1">
    <citation type="journal article" date="2019" name="Sci. Rep.">
        <title>Draft genome of Tanacetum cinerariifolium, the natural source of mosquito coil.</title>
        <authorList>
            <person name="Yamashiro T."/>
            <person name="Shiraishi A."/>
            <person name="Satake H."/>
            <person name="Nakayama K."/>
        </authorList>
    </citation>
    <scope>NUCLEOTIDE SEQUENCE</scope>
</reference>
<dbReference type="PANTHER" id="PTHR33067:SF9">
    <property type="entry name" value="RNA-DIRECTED DNA POLYMERASE"/>
    <property type="match status" value="1"/>
</dbReference>
<keyword evidence="1" id="KW-0808">Transferase</keyword>
<dbReference type="CDD" id="cd00303">
    <property type="entry name" value="retropepsin_like"/>
    <property type="match status" value="1"/>
</dbReference>
<comment type="caution">
    <text evidence="1">The sequence shown here is derived from an EMBL/GenBank/DDBJ whole genome shotgun (WGS) entry which is preliminary data.</text>
</comment>
<dbReference type="Gene3D" id="2.40.70.10">
    <property type="entry name" value="Acid Proteases"/>
    <property type="match status" value="1"/>
</dbReference>
<dbReference type="AlphaFoldDB" id="A0A6L2LSK4"/>